<dbReference type="PRINTS" id="PR00455">
    <property type="entry name" value="HTHTETR"/>
</dbReference>
<dbReference type="InterPro" id="IPR025722">
    <property type="entry name" value="TetR"/>
</dbReference>
<dbReference type="Gene3D" id="1.10.357.10">
    <property type="entry name" value="Tetracycline Repressor, domain 2"/>
    <property type="match status" value="1"/>
</dbReference>
<organism evidence="4 5">
    <name type="scientific">Aquimarina mytili</name>
    <dbReference type="NCBI Taxonomy" id="874423"/>
    <lineage>
        <taxon>Bacteria</taxon>
        <taxon>Pseudomonadati</taxon>
        <taxon>Bacteroidota</taxon>
        <taxon>Flavobacteriia</taxon>
        <taxon>Flavobacteriales</taxon>
        <taxon>Flavobacteriaceae</taxon>
        <taxon>Aquimarina</taxon>
    </lineage>
</organism>
<feature type="domain" description="HTH tetR-type" evidence="3">
    <location>
        <begin position="2"/>
        <end position="62"/>
    </location>
</feature>
<evidence type="ECO:0000256" key="1">
    <source>
        <dbReference type="ARBA" id="ARBA00023125"/>
    </source>
</evidence>
<dbReference type="EMBL" id="JAERQJ010000001">
    <property type="protein sequence ID" value="MBL0681907.1"/>
    <property type="molecule type" value="Genomic_DNA"/>
</dbReference>
<dbReference type="PANTHER" id="PTHR43479">
    <property type="entry name" value="ACREF/ENVCD OPERON REPRESSOR-RELATED"/>
    <property type="match status" value="1"/>
</dbReference>
<gene>
    <name evidence="4" type="ORF">JJQ60_00120</name>
</gene>
<dbReference type="InterPro" id="IPR001647">
    <property type="entry name" value="HTH_TetR"/>
</dbReference>
<comment type="caution">
    <text evidence="4">The sequence shown here is derived from an EMBL/GenBank/DDBJ whole genome shotgun (WGS) entry which is preliminary data.</text>
</comment>
<dbReference type="AlphaFoldDB" id="A0A936ZPG0"/>
<dbReference type="Proteomes" id="UP000651057">
    <property type="component" value="Unassembled WGS sequence"/>
</dbReference>
<sequence length="215" mass="25159">MSNTKSEIIRHAVLLFNKKGFFNVSIKDIADAMKISPGNLTYHFKKKEHLLSAIQDEILSSSVDIMPKGRYITLDHFEEMFSRFYNVQQRYSFFFLDISYLIVEYPSILDVYKVATKKRFSEARKLVDHFIATDRLLAENDRIDYDVVIHNLWMVSTFWTTSTMLIDKKKSALLNNSPIDALWGILSPYLTTKGFDEYQEIIHFSKENTNTNSKK</sequence>
<protein>
    <submittedName>
        <fullName evidence="4">TetR family transcriptional regulator</fullName>
    </submittedName>
</protein>
<dbReference type="Pfam" id="PF00440">
    <property type="entry name" value="TetR_N"/>
    <property type="match status" value="1"/>
</dbReference>
<keyword evidence="1 2" id="KW-0238">DNA-binding</keyword>
<dbReference type="SUPFAM" id="SSF46689">
    <property type="entry name" value="Homeodomain-like"/>
    <property type="match status" value="1"/>
</dbReference>
<accession>A0A936ZPG0</accession>
<dbReference type="InterPro" id="IPR023772">
    <property type="entry name" value="DNA-bd_HTH_TetR-type_CS"/>
</dbReference>
<dbReference type="PROSITE" id="PS50977">
    <property type="entry name" value="HTH_TETR_2"/>
    <property type="match status" value="1"/>
</dbReference>
<proteinExistence type="predicted"/>
<evidence type="ECO:0000259" key="3">
    <source>
        <dbReference type="PROSITE" id="PS50977"/>
    </source>
</evidence>
<reference evidence="4" key="1">
    <citation type="submission" date="2021-01" db="EMBL/GenBank/DDBJ databases">
        <authorList>
            <person name="Zhong Y.L."/>
        </authorList>
    </citation>
    <scope>NUCLEOTIDE SEQUENCE</scope>
    <source>
        <strain evidence="4">KCTC 23302</strain>
    </source>
</reference>
<dbReference type="GO" id="GO:0003677">
    <property type="term" value="F:DNA binding"/>
    <property type="evidence" value="ECO:0007669"/>
    <property type="project" value="UniProtKB-UniRule"/>
</dbReference>
<evidence type="ECO:0000256" key="2">
    <source>
        <dbReference type="PROSITE-ProRule" id="PRU00335"/>
    </source>
</evidence>
<feature type="DNA-binding region" description="H-T-H motif" evidence="2">
    <location>
        <begin position="25"/>
        <end position="44"/>
    </location>
</feature>
<evidence type="ECO:0000313" key="5">
    <source>
        <dbReference type="Proteomes" id="UP000651057"/>
    </source>
</evidence>
<dbReference type="PANTHER" id="PTHR43479:SF11">
    <property type="entry name" value="ACREF_ENVCD OPERON REPRESSOR-RELATED"/>
    <property type="match status" value="1"/>
</dbReference>
<dbReference type="RefSeq" id="WP_201915892.1">
    <property type="nucleotide sequence ID" value="NZ_BAABAX010000001.1"/>
</dbReference>
<dbReference type="InterPro" id="IPR009057">
    <property type="entry name" value="Homeodomain-like_sf"/>
</dbReference>
<dbReference type="PROSITE" id="PS01081">
    <property type="entry name" value="HTH_TETR_1"/>
    <property type="match status" value="1"/>
</dbReference>
<dbReference type="InterPro" id="IPR050624">
    <property type="entry name" value="HTH-type_Tx_Regulator"/>
</dbReference>
<dbReference type="Pfam" id="PF13972">
    <property type="entry name" value="TetR"/>
    <property type="match status" value="1"/>
</dbReference>
<name>A0A936ZPG0_9FLAO</name>
<keyword evidence="5" id="KW-1185">Reference proteome</keyword>
<evidence type="ECO:0000313" key="4">
    <source>
        <dbReference type="EMBL" id="MBL0681907.1"/>
    </source>
</evidence>